<protein>
    <recommendedName>
        <fullName evidence="1">Multi-ubiquitin domain-containing protein</fullName>
    </recommendedName>
</protein>
<evidence type="ECO:0000313" key="3">
    <source>
        <dbReference type="Proteomes" id="UP001231124"/>
    </source>
</evidence>
<dbReference type="RefSeq" id="WP_238201820.1">
    <property type="nucleotide sequence ID" value="NZ_BPQE01000005.1"/>
</dbReference>
<keyword evidence="3" id="KW-1185">Reference proteome</keyword>
<feature type="domain" description="Multi-ubiquitin" evidence="1">
    <location>
        <begin position="91"/>
        <end position="156"/>
    </location>
</feature>
<gene>
    <name evidence="2" type="ORF">QO012_002631</name>
</gene>
<reference evidence="2 3" key="1">
    <citation type="submission" date="2023-07" db="EMBL/GenBank/DDBJ databases">
        <title>Genomic Encyclopedia of Type Strains, Phase IV (KMG-IV): sequencing the most valuable type-strain genomes for metagenomic binning, comparative biology and taxonomic classification.</title>
        <authorList>
            <person name="Goeker M."/>
        </authorList>
    </citation>
    <scope>NUCLEOTIDE SEQUENCE [LARGE SCALE GENOMIC DNA]</scope>
    <source>
        <strain evidence="2 3">DSM 19013</strain>
    </source>
</reference>
<comment type="caution">
    <text evidence="2">The sequence shown here is derived from an EMBL/GenBank/DDBJ whole genome shotgun (WGS) entry which is preliminary data.</text>
</comment>
<organism evidence="2 3">
    <name type="scientific">Methylobacterium aerolatum</name>
    <dbReference type="NCBI Taxonomy" id="418708"/>
    <lineage>
        <taxon>Bacteria</taxon>
        <taxon>Pseudomonadati</taxon>
        <taxon>Pseudomonadota</taxon>
        <taxon>Alphaproteobacteria</taxon>
        <taxon>Hyphomicrobiales</taxon>
        <taxon>Methylobacteriaceae</taxon>
        <taxon>Methylobacterium</taxon>
    </lineage>
</organism>
<name>A0ABU0I252_9HYPH</name>
<accession>A0ABU0I252</accession>
<dbReference type="InterPro" id="IPR027802">
    <property type="entry name" value="Multi-ubiquitin_dom"/>
</dbReference>
<evidence type="ECO:0000259" key="1">
    <source>
        <dbReference type="Pfam" id="PF14452"/>
    </source>
</evidence>
<proteinExistence type="predicted"/>
<dbReference type="EMBL" id="JAUSVP010000007">
    <property type="protein sequence ID" value="MDQ0448123.1"/>
    <property type="molecule type" value="Genomic_DNA"/>
</dbReference>
<sequence length="289" mass="32234">MSDTAPHHGRPARYKVEIGDENLNFRTVEIDDPVPTGRQLIKAAGAHPVEDYVASAFMPDGTLEDLRLDELFDLRERGVERVIVVRTDRSFRFLIDGKDMEWPKPVVSGLVLKRLAGVDPARHDVYQEIRGADDVLVRNTDLVDLTKPGVERFFTAVAQTTEGLSALPPRDATYLEARGLDHTVVDEGGHRGVILHDFLLPPGRFNVPSADVLILLPPGYPDCAPDMFYCIPCLTIATTGAEPRATQARLAFQGRTWQRWSRHNSEWRPGIDGLHTMVKRVERALAEAA</sequence>
<feature type="domain" description="Multi-ubiquitin" evidence="1">
    <location>
        <begin position="23"/>
        <end position="85"/>
    </location>
</feature>
<dbReference type="Pfam" id="PF14462">
    <property type="entry name" value="Prok-E2_E"/>
    <property type="match status" value="1"/>
</dbReference>
<dbReference type="Proteomes" id="UP001231124">
    <property type="component" value="Unassembled WGS sequence"/>
</dbReference>
<evidence type="ECO:0000313" key="2">
    <source>
        <dbReference type="EMBL" id="MDQ0448123.1"/>
    </source>
</evidence>
<dbReference type="InterPro" id="IPR025701">
    <property type="entry name" value="UBQ-conjugat_E2_E"/>
</dbReference>
<dbReference type="Pfam" id="PF14452">
    <property type="entry name" value="Multi_ubiq"/>
    <property type="match status" value="2"/>
</dbReference>